<dbReference type="Proteomes" id="UP000467637">
    <property type="component" value="Unassembled WGS sequence"/>
</dbReference>
<keyword evidence="2" id="KW-1185">Reference proteome</keyword>
<accession>A0ABW9U2M7</accession>
<gene>
    <name evidence="1" type="ORF">GON05_03480</name>
</gene>
<comment type="caution">
    <text evidence="1">The sequence shown here is derived from an EMBL/GenBank/DDBJ whole genome shotgun (WGS) entry which is preliminary data.</text>
</comment>
<evidence type="ECO:0000313" key="1">
    <source>
        <dbReference type="EMBL" id="MVQ33706.1"/>
    </source>
</evidence>
<reference evidence="1 2" key="1">
    <citation type="submission" date="2019-12" db="EMBL/GenBank/DDBJ databases">
        <authorList>
            <person name="Huq M.A."/>
        </authorList>
    </citation>
    <scope>NUCLEOTIDE SEQUENCE [LARGE SCALE GENOMIC DNA]</scope>
    <source>
        <strain evidence="1 2">MAH-34</strain>
    </source>
</reference>
<dbReference type="EMBL" id="WSEM01000004">
    <property type="protein sequence ID" value="MVQ33706.1"/>
    <property type="molecule type" value="Genomic_DNA"/>
</dbReference>
<sequence>MIEFSGGAQELRMAGRNLQSIQRLIPKAYSAALGRVSQRVRTEGSRQVREKYHIKTKDVNNKVRVKRQTGANASVELRWSGGNTPIIKFRTTPSKVPDKRPRVLKAAIKKSGLKPIRGAFVAKVGRGGHVGVFKRVGKKRFPIQEVFGPAVPVLLNEHGIVEHLKQVAHDTMEDRLNHEILRALEKAGERR</sequence>
<proteinExistence type="predicted"/>
<name>A0ABW9U2M7_9BACL</name>
<organism evidence="1 2">
    <name type="scientific">Paenibacillus anseongense</name>
    <dbReference type="NCBI Taxonomy" id="2682845"/>
    <lineage>
        <taxon>Bacteria</taxon>
        <taxon>Bacillati</taxon>
        <taxon>Bacillota</taxon>
        <taxon>Bacilli</taxon>
        <taxon>Bacillales</taxon>
        <taxon>Paenibacillaceae</taxon>
        <taxon>Paenibacillus</taxon>
    </lineage>
</organism>
<evidence type="ECO:0000313" key="2">
    <source>
        <dbReference type="Proteomes" id="UP000467637"/>
    </source>
</evidence>
<protein>
    <recommendedName>
        <fullName evidence="3">Phage tail protein</fullName>
    </recommendedName>
</protein>
<dbReference type="InterPro" id="IPR010633">
    <property type="entry name" value="Phage_lambda_GpZ"/>
</dbReference>
<dbReference type="RefSeq" id="WP_157317826.1">
    <property type="nucleotide sequence ID" value="NZ_WSEM01000004.1"/>
</dbReference>
<dbReference type="Pfam" id="PF06763">
    <property type="entry name" value="Minor_tail_Z"/>
    <property type="match status" value="1"/>
</dbReference>
<evidence type="ECO:0008006" key="3">
    <source>
        <dbReference type="Google" id="ProtNLM"/>
    </source>
</evidence>